<dbReference type="PATRIC" id="fig|742737.3.peg.2595"/>
<dbReference type="Pfam" id="PF02486">
    <property type="entry name" value="Rep_trans"/>
    <property type="match status" value="1"/>
</dbReference>
<protein>
    <recommendedName>
        <fullName evidence="1">Replication initiation protein-like C-terminal domain-containing protein</fullName>
    </recommendedName>
</protein>
<keyword evidence="3" id="KW-1185">Reference proteome</keyword>
<dbReference type="HOGENOM" id="CLU_789355_0_0_9"/>
<dbReference type="Proteomes" id="UP000005384">
    <property type="component" value="Unassembled WGS sequence"/>
</dbReference>
<feature type="domain" description="Replication initiation protein-like C-terminal" evidence="1">
    <location>
        <begin position="130"/>
        <end position="328"/>
    </location>
</feature>
<evidence type="ECO:0000259" key="1">
    <source>
        <dbReference type="Pfam" id="PF02486"/>
    </source>
</evidence>
<reference evidence="2 3" key="1">
    <citation type="submission" date="2011-08" db="EMBL/GenBank/DDBJ databases">
        <title>The Genome Sequence of Clostridium hathewayi WAL-18680.</title>
        <authorList>
            <consortium name="The Broad Institute Genome Sequencing Platform"/>
            <person name="Earl A."/>
            <person name="Ward D."/>
            <person name="Feldgarden M."/>
            <person name="Gevers D."/>
            <person name="Finegold S.M."/>
            <person name="Summanen P.H."/>
            <person name="Molitoris D.R."/>
            <person name="Song M."/>
            <person name="Daigneault M."/>
            <person name="Allen-Vercoe E."/>
            <person name="Young S.K."/>
            <person name="Zeng Q."/>
            <person name="Gargeya S."/>
            <person name="Fitzgerald M."/>
            <person name="Haas B."/>
            <person name="Abouelleil A."/>
            <person name="Alvarado L."/>
            <person name="Arachchi H.M."/>
            <person name="Berlin A."/>
            <person name="Brown A."/>
            <person name="Chapman S.B."/>
            <person name="Chen Z."/>
            <person name="Dunbar C."/>
            <person name="Freedman E."/>
            <person name="Gearin G."/>
            <person name="Gellesch M."/>
            <person name="Goldberg J."/>
            <person name="Griggs A."/>
            <person name="Gujja S."/>
            <person name="Heiman D."/>
            <person name="Howarth C."/>
            <person name="Larson L."/>
            <person name="Lui A."/>
            <person name="MacDonald P.J.P."/>
            <person name="Montmayeur A."/>
            <person name="Murphy C."/>
            <person name="Neiman D."/>
            <person name="Pearson M."/>
            <person name="Priest M."/>
            <person name="Roberts A."/>
            <person name="Saif S."/>
            <person name="Shea T."/>
            <person name="Shenoy N."/>
            <person name="Sisk P."/>
            <person name="Stolte C."/>
            <person name="Sykes S."/>
            <person name="Wortman J."/>
            <person name="Nusbaum C."/>
            <person name="Birren B."/>
        </authorList>
    </citation>
    <scope>NUCLEOTIDE SEQUENCE [LARGE SCALE GENOMIC DNA]</scope>
    <source>
        <strain evidence="2 3">WAL-18680</strain>
    </source>
</reference>
<dbReference type="InterPro" id="IPR003491">
    <property type="entry name" value="REP-like_C"/>
</dbReference>
<dbReference type="RefSeq" id="WP_006780563.1">
    <property type="nucleotide sequence ID" value="NZ_CP040506.1"/>
</dbReference>
<organism evidence="2 3">
    <name type="scientific">Hungatella hathewayi WAL-18680</name>
    <dbReference type="NCBI Taxonomy" id="742737"/>
    <lineage>
        <taxon>Bacteria</taxon>
        <taxon>Bacillati</taxon>
        <taxon>Bacillota</taxon>
        <taxon>Clostridia</taxon>
        <taxon>Lachnospirales</taxon>
        <taxon>Lachnospiraceae</taxon>
        <taxon>Hungatella</taxon>
    </lineage>
</organism>
<evidence type="ECO:0000313" key="2">
    <source>
        <dbReference type="EMBL" id="EHI59435.1"/>
    </source>
</evidence>
<comment type="caution">
    <text evidence="2">The sequence shown here is derived from an EMBL/GenBank/DDBJ whole genome shotgun (WGS) entry which is preliminary data.</text>
</comment>
<accession>G5IGF6</accession>
<proteinExistence type="predicted"/>
<sequence>MNNGLVENVSNGLRVCVDWLAFTLRDVSDPADAVQLLGMDNSDFASLPRGMHGYSFRIRHSSLAVDILYGGRDDMGVHVIIAGSAIHDVLVSYADSRTEQTPFHDVGMDVSDFDTTILREFLKEVSHLGQVTRLDLAIDDIGGLYYSMSDVRRRLSSGLMVSKFRGWRDVTSHVGALSDGSTIYMGSAQSAIMLRIYDKQAEQNSKLSRDGQPLINTPWVRWEMELKKERAHKACISLASGLSVQDVSIGILMNYLRFIVDDNLRIDRCSTEPMWESFCNGVRKLSLYVPTPPKTIDDTKRWLLNQVSASLANVMINDGGDTAFIHSMLETGVIKLGKHNRSAIEFMGDAI</sequence>
<name>G5IGF6_9FIRM</name>
<evidence type="ECO:0000313" key="3">
    <source>
        <dbReference type="Proteomes" id="UP000005384"/>
    </source>
</evidence>
<dbReference type="OrthoDB" id="2067664at2"/>
<dbReference type="EMBL" id="ADLN01000058">
    <property type="protein sequence ID" value="EHI59435.1"/>
    <property type="molecule type" value="Genomic_DNA"/>
</dbReference>
<gene>
    <name evidence="2" type="ORF">HMPREF9473_02584</name>
</gene>
<dbReference type="AlphaFoldDB" id="G5IGF6"/>